<dbReference type="EMBL" id="BART01011355">
    <property type="protein sequence ID" value="GAG84017.1"/>
    <property type="molecule type" value="Genomic_DNA"/>
</dbReference>
<comment type="caution">
    <text evidence="1">The sequence shown here is derived from an EMBL/GenBank/DDBJ whole genome shotgun (WGS) entry which is preliminary data.</text>
</comment>
<gene>
    <name evidence="1" type="ORF">S01H4_24234</name>
</gene>
<sequence length="163" mass="19297">MYERAKDKKETKICERAKDIEETTRSEREFFFFLFKGNKEINMRSEVSYILIGKQSDSFPFYFGRLVRKRKGTPGSVEFDWRWALEREEKKGDVLGFYHSHLNNQEISGWDIKTMMAWASCFGKDLLCIVEDSSSHKNKVYVFPSHSDMIAFYPYPEVLRVST</sequence>
<proteinExistence type="predicted"/>
<evidence type="ECO:0000313" key="1">
    <source>
        <dbReference type="EMBL" id="GAG84017.1"/>
    </source>
</evidence>
<protein>
    <recommendedName>
        <fullName evidence="2">JAB domain-containing protein</fullName>
    </recommendedName>
</protein>
<accession>X1BS97</accession>
<dbReference type="AlphaFoldDB" id="X1BS97"/>
<evidence type="ECO:0008006" key="2">
    <source>
        <dbReference type="Google" id="ProtNLM"/>
    </source>
</evidence>
<name>X1BS97_9ZZZZ</name>
<organism evidence="1">
    <name type="scientific">marine sediment metagenome</name>
    <dbReference type="NCBI Taxonomy" id="412755"/>
    <lineage>
        <taxon>unclassified sequences</taxon>
        <taxon>metagenomes</taxon>
        <taxon>ecological metagenomes</taxon>
    </lineage>
</organism>
<reference evidence="1" key="1">
    <citation type="journal article" date="2014" name="Front. Microbiol.">
        <title>High frequency of phylogenetically diverse reductive dehalogenase-homologous genes in deep subseafloor sedimentary metagenomes.</title>
        <authorList>
            <person name="Kawai M."/>
            <person name="Futagami T."/>
            <person name="Toyoda A."/>
            <person name="Takaki Y."/>
            <person name="Nishi S."/>
            <person name="Hori S."/>
            <person name="Arai W."/>
            <person name="Tsubouchi T."/>
            <person name="Morono Y."/>
            <person name="Uchiyama I."/>
            <person name="Ito T."/>
            <person name="Fujiyama A."/>
            <person name="Inagaki F."/>
            <person name="Takami H."/>
        </authorList>
    </citation>
    <scope>NUCLEOTIDE SEQUENCE</scope>
    <source>
        <strain evidence="1">Expedition CK06-06</strain>
    </source>
</reference>